<comment type="caution">
    <text evidence="2">The sequence shown here is derived from an EMBL/GenBank/DDBJ whole genome shotgun (WGS) entry which is preliminary data.</text>
</comment>
<protein>
    <submittedName>
        <fullName evidence="2">Uncharacterized protein</fullName>
    </submittedName>
</protein>
<dbReference type="InterPro" id="IPR021942">
    <property type="entry name" value="DUF3557"/>
</dbReference>
<keyword evidence="3" id="KW-1185">Reference proteome</keyword>
<feature type="transmembrane region" description="Helical" evidence="1">
    <location>
        <begin position="208"/>
        <end position="228"/>
    </location>
</feature>
<dbReference type="PANTHER" id="PTHR31379:SF1">
    <property type="entry name" value="F-BOX C PROTEIN-RELATED"/>
    <property type="match status" value="1"/>
</dbReference>
<accession>A0A2G5VC96</accession>
<organism evidence="2 3">
    <name type="scientific">Caenorhabditis nigoni</name>
    <dbReference type="NCBI Taxonomy" id="1611254"/>
    <lineage>
        <taxon>Eukaryota</taxon>
        <taxon>Metazoa</taxon>
        <taxon>Ecdysozoa</taxon>
        <taxon>Nematoda</taxon>
        <taxon>Chromadorea</taxon>
        <taxon>Rhabditida</taxon>
        <taxon>Rhabditina</taxon>
        <taxon>Rhabditomorpha</taxon>
        <taxon>Rhabditoidea</taxon>
        <taxon>Rhabditidae</taxon>
        <taxon>Peloderinae</taxon>
        <taxon>Caenorhabditis</taxon>
    </lineage>
</organism>
<keyword evidence="1" id="KW-1133">Transmembrane helix</keyword>
<evidence type="ECO:0000256" key="1">
    <source>
        <dbReference type="SAM" id="Phobius"/>
    </source>
</evidence>
<dbReference type="Proteomes" id="UP000230233">
    <property type="component" value="Chromosome II"/>
</dbReference>
<feature type="transmembrane region" description="Helical" evidence="1">
    <location>
        <begin position="234"/>
        <end position="253"/>
    </location>
</feature>
<proteinExistence type="predicted"/>
<name>A0A2G5VC96_9PELO</name>
<dbReference type="PANTHER" id="PTHR31379">
    <property type="entry name" value="F-BOX C PROTEIN-RELATED-RELATED"/>
    <property type="match status" value="1"/>
</dbReference>
<evidence type="ECO:0000313" key="3">
    <source>
        <dbReference type="Proteomes" id="UP000230233"/>
    </source>
</evidence>
<gene>
    <name evidence="2" type="primary">Cnig_chr_II.g8018</name>
    <name evidence="2" type="ORF">B9Z55_008018</name>
</gene>
<sequence length="257" mass="29182">MSVTLAYPAMGPILEFMEANKRIHLTSRCPALHTIDKSTQLRLDSLEFRTNCIEINKMSYELCHCDQQYVENQNQIDDKSSREALAPGDIQMDGDAFPKFRNFVAFRIRTGLGRESVRRLPAHLEIHVALKKLSSYLLGGRTTPIKVADEKAAIGYALILPINETSELMVVEAKMPKNQQSVLQLVVQPKVDRSAFTHKIIDHIYTYWLLYSFLTNLVWMGGSIVFCVMMGTNAIPWVVGLIVISFSFLWFIVPAKE</sequence>
<reference evidence="3" key="1">
    <citation type="submission" date="2017-10" db="EMBL/GenBank/DDBJ databases">
        <title>Rapid genome shrinkage in a self-fertile nematode reveals novel sperm competition proteins.</title>
        <authorList>
            <person name="Yin D."/>
            <person name="Schwarz E.M."/>
            <person name="Thomas C.G."/>
            <person name="Felde R.L."/>
            <person name="Korf I.F."/>
            <person name="Cutter A.D."/>
            <person name="Schartner C.M."/>
            <person name="Ralston E.J."/>
            <person name="Meyer B.J."/>
            <person name="Haag E.S."/>
        </authorList>
    </citation>
    <scope>NUCLEOTIDE SEQUENCE [LARGE SCALE GENOMIC DNA]</scope>
    <source>
        <strain evidence="3">JU1422</strain>
    </source>
</reference>
<keyword evidence="1" id="KW-0472">Membrane</keyword>
<dbReference type="EMBL" id="PDUG01000002">
    <property type="protein sequence ID" value="PIC49395.1"/>
    <property type="molecule type" value="Genomic_DNA"/>
</dbReference>
<evidence type="ECO:0000313" key="2">
    <source>
        <dbReference type="EMBL" id="PIC49395.1"/>
    </source>
</evidence>
<keyword evidence="1" id="KW-0812">Transmembrane</keyword>
<dbReference type="AlphaFoldDB" id="A0A2G5VC96"/>